<comment type="function">
    <text evidence="6">Stores iron in a soluble, non-toxic, readily available form. Important for iron homeostasis. Iron is taken up in the ferrous form and deposited as ferric hydroxides after oxidation. Also plays a role in delivery of iron to cells. Mediates iron uptake in capsule cells of the developing kidney. Delivery to lysosomes by the cargo receptor NCOA4 for autophagic degradation and release or iron.</text>
</comment>
<evidence type="ECO:0000256" key="3">
    <source>
        <dbReference type="ARBA" id="ARBA00022723"/>
    </source>
</evidence>
<dbReference type="InterPro" id="IPR012347">
    <property type="entry name" value="Ferritin-like"/>
</dbReference>
<dbReference type="GO" id="GO:0006879">
    <property type="term" value="P:intracellular iron ion homeostasis"/>
    <property type="evidence" value="ECO:0007669"/>
    <property type="project" value="UniProtKB-KW"/>
</dbReference>
<dbReference type="InterPro" id="IPR001519">
    <property type="entry name" value="Ferritin"/>
</dbReference>
<comment type="caution">
    <text evidence="11">The sequence shown here is derived from an EMBL/GenBank/DDBJ whole genome shotgun (WGS) entry which is preliminary data.</text>
</comment>
<dbReference type="GO" id="GO:0008198">
    <property type="term" value="F:ferrous iron binding"/>
    <property type="evidence" value="ECO:0007669"/>
    <property type="project" value="TreeGrafter"/>
</dbReference>
<evidence type="ECO:0000313" key="12">
    <source>
        <dbReference type="Proteomes" id="UP000437017"/>
    </source>
</evidence>
<organism evidence="11 12">
    <name type="scientific">Balaenoptera physalus</name>
    <name type="common">Fin whale</name>
    <name type="synonym">Balaena physalus</name>
    <dbReference type="NCBI Taxonomy" id="9770"/>
    <lineage>
        <taxon>Eukaryota</taxon>
        <taxon>Metazoa</taxon>
        <taxon>Chordata</taxon>
        <taxon>Craniata</taxon>
        <taxon>Vertebrata</taxon>
        <taxon>Euteleostomi</taxon>
        <taxon>Mammalia</taxon>
        <taxon>Eutheria</taxon>
        <taxon>Laurasiatheria</taxon>
        <taxon>Artiodactyla</taxon>
        <taxon>Whippomorpha</taxon>
        <taxon>Cetacea</taxon>
        <taxon>Mysticeti</taxon>
        <taxon>Balaenopteridae</taxon>
        <taxon>Balaenoptera</taxon>
    </lineage>
</organism>
<reference evidence="11 12" key="1">
    <citation type="journal article" date="2019" name="PLoS ONE">
        <title>Genomic analyses reveal an absence of contemporary introgressive admixture between fin whales and blue whales, despite known hybrids.</title>
        <authorList>
            <person name="Westbury M.V."/>
            <person name="Petersen B."/>
            <person name="Lorenzen E.D."/>
        </authorList>
    </citation>
    <scope>NUCLEOTIDE SEQUENCE [LARGE SCALE GENOMIC DNA]</scope>
    <source>
        <strain evidence="11">FinWhale-01</strain>
    </source>
</reference>
<dbReference type="InterPro" id="IPR009078">
    <property type="entry name" value="Ferritin-like_SF"/>
</dbReference>
<evidence type="ECO:0000256" key="1">
    <source>
        <dbReference type="ARBA" id="ARBA00007513"/>
    </source>
</evidence>
<dbReference type="GO" id="GO:0006826">
    <property type="term" value="P:iron ion transport"/>
    <property type="evidence" value="ECO:0007669"/>
    <property type="project" value="InterPro"/>
</dbReference>
<evidence type="ECO:0000313" key="11">
    <source>
        <dbReference type="EMBL" id="KAB0396506.1"/>
    </source>
</evidence>
<protein>
    <recommendedName>
        <fullName evidence="9">Ferritin</fullName>
    </recommendedName>
</protein>
<dbReference type="InterPro" id="IPR008331">
    <property type="entry name" value="Ferritin_DPS_dom"/>
</dbReference>
<comment type="similarity">
    <text evidence="1 9">Belongs to the ferritin family.</text>
</comment>
<evidence type="ECO:0000259" key="10">
    <source>
        <dbReference type="PROSITE" id="PS50905"/>
    </source>
</evidence>
<comment type="subcellular location">
    <subcellularLocation>
        <location evidence="5">Autolysosome</location>
    </subcellularLocation>
</comment>
<evidence type="ECO:0000256" key="2">
    <source>
        <dbReference type="ARBA" id="ARBA00022434"/>
    </source>
</evidence>
<dbReference type="Gene3D" id="1.20.1260.10">
    <property type="match status" value="1"/>
</dbReference>
<feature type="binding site" evidence="8">
    <location>
        <position position="8"/>
    </location>
    <ligand>
        <name>Fe cation</name>
        <dbReference type="ChEBI" id="CHEBI:24875"/>
        <label>1</label>
    </ligand>
</feature>
<dbReference type="EMBL" id="SGJD01002161">
    <property type="protein sequence ID" value="KAB0396506.1"/>
    <property type="molecule type" value="Genomic_DNA"/>
</dbReference>
<evidence type="ECO:0000256" key="9">
    <source>
        <dbReference type="RuleBase" id="RU361145"/>
    </source>
</evidence>
<keyword evidence="4 8" id="KW-0408">Iron</keyword>
<evidence type="ECO:0000256" key="5">
    <source>
        <dbReference type="ARBA" id="ARBA00044942"/>
    </source>
</evidence>
<accession>A0A643C8E5</accession>
<evidence type="ECO:0000256" key="6">
    <source>
        <dbReference type="ARBA" id="ARBA00045578"/>
    </source>
</evidence>
<dbReference type="Proteomes" id="UP000437017">
    <property type="component" value="Unassembled WGS sequence"/>
</dbReference>
<dbReference type="PANTHER" id="PTHR11431">
    <property type="entry name" value="FERRITIN"/>
    <property type="match status" value="1"/>
</dbReference>
<dbReference type="AlphaFoldDB" id="A0A643C8E5"/>
<gene>
    <name evidence="11" type="ORF">E2I00_005176</name>
</gene>
<keyword evidence="12" id="KW-1185">Reference proteome</keyword>
<sequence length="125" mass="14369">MEAILLVEKNRNQALLDLHALGSACADPQLCDFLESYFLDEQVKLIQKMDDHLTNLHRLAGPQAGDYNYLRNTEPFALQKLFRFEDLFVTALKLHLTTSPDVLHSDSEKTDKEKIFLQKPRVELA</sequence>
<dbReference type="Pfam" id="PF00210">
    <property type="entry name" value="Ferritin"/>
    <property type="match status" value="1"/>
</dbReference>
<feature type="domain" description="Ferritin-like diiron" evidence="10">
    <location>
        <begin position="1"/>
        <end position="60"/>
    </location>
</feature>
<keyword evidence="3 8" id="KW-0479">Metal-binding</keyword>
<evidence type="ECO:0000256" key="4">
    <source>
        <dbReference type="ARBA" id="ARBA00023004"/>
    </source>
</evidence>
<dbReference type="InterPro" id="IPR009040">
    <property type="entry name" value="Ferritin-like_diiron"/>
</dbReference>
<proteinExistence type="inferred from homology"/>
<dbReference type="GO" id="GO:0044754">
    <property type="term" value="C:autolysosome"/>
    <property type="evidence" value="ECO:0007669"/>
    <property type="project" value="UniProtKB-SubCell"/>
</dbReference>
<name>A0A643C8E5_BALPH</name>
<dbReference type="SUPFAM" id="SSF47240">
    <property type="entry name" value="Ferritin-like"/>
    <property type="match status" value="1"/>
</dbReference>
<dbReference type="OrthoDB" id="186462at2759"/>
<keyword evidence="2 9" id="KW-0409">Iron storage</keyword>
<dbReference type="PROSITE" id="PS50905">
    <property type="entry name" value="FERRITIN_LIKE"/>
    <property type="match status" value="1"/>
</dbReference>
<comment type="subunit">
    <text evidence="7">Oligomer of 24 subunits. There are two types of subunits: L (light) chain and H (heavy) chain. The major chain can be light or heavy, depending on the species and tissue type. The functional molecule forms a roughly spherical shell with a diameter of 12 nm and contains a central cavity into which the insoluble mineral iron core is deposited. Interacts with NCOA4.</text>
</comment>
<evidence type="ECO:0000256" key="7">
    <source>
        <dbReference type="ARBA" id="ARBA00047045"/>
    </source>
</evidence>
<dbReference type="GO" id="GO:0008199">
    <property type="term" value="F:ferric iron binding"/>
    <property type="evidence" value="ECO:0007669"/>
    <property type="project" value="InterPro"/>
</dbReference>
<feature type="binding site" evidence="8">
    <location>
        <position position="42"/>
    </location>
    <ligand>
        <name>Fe cation</name>
        <dbReference type="ChEBI" id="CHEBI:24875"/>
        <label>1</label>
    </ligand>
</feature>
<evidence type="ECO:0000256" key="8">
    <source>
        <dbReference type="PIRSR" id="PIRSR601519-1"/>
    </source>
</evidence>
<dbReference type="PANTHER" id="PTHR11431:SF47">
    <property type="entry name" value="FERRITIN LIGHT CHAIN"/>
    <property type="match status" value="1"/>
</dbReference>